<accession>A0A0C9WUU6</accession>
<reference evidence="1 2" key="1">
    <citation type="submission" date="2014-04" db="EMBL/GenBank/DDBJ databases">
        <authorList>
            <consortium name="DOE Joint Genome Institute"/>
            <person name="Kuo A."/>
            <person name="Kohler A."/>
            <person name="Nagy L.G."/>
            <person name="Floudas D."/>
            <person name="Copeland A."/>
            <person name="Barry K.W."/>
            <person name="Cichocki N."/>
            <person name="Veneault-Fourrey C."/>
            <person name="LaButti K."/>
            <person name="Lindquist E.A."/>
            <person name="Lipzen A."/>
            <person name="Lundell T."/>
            <person name="Morin E."/>
            <person name="Murat C."/>
            <person name="Sun H."/>
            <person name="Tunlid A."/>
            <person name="Henrissat B."/>
            <person name="Grigoriev I.V."/>
            <person name="Hibbett D.S."/>
            <person name="Martin F."/>
            <person name="Nordberg H.P."/>
            <person name="Cantor M.N."/>
            <person name="Hua S.X."/>
        </authorList>
    </citation>
    <scope>NUCLEOTIDE SEQUENCE [LARGE SCALE GENOMIC DNA]</scope>
    <source>
        <strain evidence="1 2">LaAM-08-1</strain>
    </source>
</reference>
<sequence length="458" mass="50722">MATVYNFDAFRQTFTDCRDTASPRPSIPQELIEIIIDFARHDALSLRTFALAHPNFSHACQKYLFSTVTICPPNPTTEKKTTPAQRFLQLLTSSPHISRHVRALTIACEGHSGGDEPWLHTDTSLHLILPLLSRLTKFAVVGGAEPGGGFGKSYFTSWSSLSSNLRSALTSVLRSASVVDIEIGGLSLVPTSSVSKRSALKRLSLLPLYFVDDTEIGATHTAPSGLQDNTTTNPVQRSELEEFEIKQTSITLRRTTEWLHSPGCYLDVTRLRNLNVHVVTLEDHNSVARILETCSNSLENLSLDAGSEMNTVRHIHGTIPPASTPASSISLASLPGLRSLTLHATIIMLMLNNRRFADPFPWLVAFLETLPSSNRLSELEISVEVAVGKEIFNKISWEGLARVLVSERMSSLRTARLKLRLKQQVLVHGLPQVLEGMLDADEHLRELRSRRILEVDVQ</sequence>
<evidence type="ECO:0000313" key="1">
    <source>
        <dbReference type="EMBL" id="KIJ96120.1"/>
    </source>
</evidence>
<name>A0A0C9WUU6_9AGAR</name>
<dbReference type="HOGENOM" id="CLU_621133_0_0_1"/>
<proteinExistence type="predicted"/>
<dbReference type="Proteomes" id="UP000054477">
    <property type="component" value="Unassembled WGS sequence"/>
</dbReference>
<gene>
    <name evidence="1" type="ORF">K443DRAFT_295366</name>
</gene>
<dbReference type="OrthoDB" id="2788229at2759"/>
<keyword evidence="2" id="KW-1185">Reference proteome</keyword>
<reference evidence="2" key="2">
    <citation type="submission" date="2015-01" db="EMBL/GenBank/DDBJ databases">
        <title>Evolutionary Origins and Diversification of the Mycorrhizal Mutualists.</title>
        <authorList>
            <consortium name="DOE Joint Genome Institute"/>
            <consortium name="Mycorrhizal Genomics Consortium"/>
            <person name="Kohler A."/>
            <person name="Kuo A."/>
            <person name="Nagy L.G."/>
            <person name="Floudas D."/>
            <person name="Copeland A."/>
            <person name="Barry K.W."/>
            <person name="Cichocki N."/>
            <person name="Veneault-Fourrey C."/>
            <person name="LaButti K."/>
            <person name="Lindquist E.A."/>
            <person name="Lipzen A."/>
            <person name="Lundell T."/>
            <person name="Morin E."/>
            <person name="Murat C."/>
            <person name="Riley R."/>
            <person name="Ohm R."/>
            <person name="Sun H."/>
            <person name="Tunlid A."/>
            <person name="Henrissat B."/>
            <person name="Grigoriev I.V."/>
            <person name="Hibbett D.S."/>
            <person name="Martin F."/>
        </authorList>
    </citation>
    <scope>NUCLEOTIDE SEQUENCE [LARGE SCALE GENOMIC DNA]</scope>
    <source>
        <strain evidence="2">LaAM-08-1</strain>
    </source>
</reference>
<evidence type="ECO:0000313" key="2">
    <source>
        <dbReference type="Proteomes" id="UP000054477"/>
    </source>
</evidence>
<dbReference type="EMBL" id="KN838732">
    <property type="protein sequence ID" value="KIJ96120.1"/>
    <property type="molecule type" value="Genomic_DNA"/>
</dbReference>
<protein>
    <recommendedName>
        <fullName evidence="3">F-box domain-containing protein</fullName>
    </recommendedName>
</protein>
<evidence type="ECO:0008006" key="3">
    <source>
        <dbReference type="Google" id="ProtNLM"/>
    </source>
</evidence>
<organism evidence="1 2">
    <name type="scientific">Laccaria amethystina LaAM-08-1</name>
    <dbReference type="NCBI Taxonomy" id="1095629"/>
    <lineage>
        <taxon>Eukaryota</taxon>
        <taxon>Fungi</taxon>
        <taxon>Dikarya</taxon>
        <taxon>Basidiomycota</taxon>
        <taxon>Agaricomycotina</taxon>
        <taxon>Agaricomycetes</taxon>
        <taxon>Agaricomycetidae</taxon>
        <taxon>Agaricales</taxon>
        <taxon>Agaricineae</taxon>
        <taxon>Hydnangiaceae</taxon>
        <taxon>Laccaria</taxon>
    </lineage>
</organism>
<dbReference type="AlphaFoldDB" id="A0A0C9WUU6"/>